<dbReference type="RefSeq" id="WP_301414978.1">
    <property type="nucleotide sequence ID" value="NZ_CP098023.1"/>
</dbReference>
<evidence type="ECO:0000256" key="3">
    <source>
        <dbReference type="ARBA" id="ARBA00022553"/>
    </source>
</evidence>
<dbReference type="Pfam" id="PF00550">
    <property type="entry name" value="PP-binding"/>
    <property type="match status" value="3"/>
</dbReference>
<evidence type="ECO:0000256" key="2">
    <source>
        <dbReference type="ARBA" id="ARBA00022450"/>
    </source>
</evidence>
<dbReference type="InterPro" id="IPR001242">
    <property type="entry name" value="Condensation_dom"/>
</dbReference>
<dbReference type="Proteomes" id="UP001321520">
    <property type="component" value="Chromosome"/>
</dbReference>
<dbReference type="EMBL" id="CP098023">
    <property type="protein sequence ID" value="WKD49188.1"/>
    <property type="molecule type" value="Genomic_DNA"/>
</dbReference>
<dbReference type="InterPro" id="IPR020845">
    <property type="entry name" value="AMP-binding_CS"/>
</dbReference>
<dbReference type="SUPFAM" id="SSF52777">
    <property type="entry name" value="CoA-dependent acyltransferases"/>
    <property type="match status" value="6"/>
</dbReference>
<dbReference type="InterPro" id="IPR041464">
    <property type="entry name" value="TubC_N"/>
</dbReference>
<protein>
    <submittedName>
        <fullName evidence="5">Amino acid adenylation domain-containing protein</fullName>
    </submittedName>
</protein>
<keyword evidence="2" id="KW-0596">Phosphopantetheine</keyword>
<feature type="domain" description="Carrier" evidence="4">
    <location>
        <begin position="3179"/>
        <end position="3256"/>
    </location>
</feature>
<keyword evidence="6" id="KW-1185">Reference proteome</keyword>
<organism evidence="5 6">
    <name type="scientific">Microbulbifer spongiae</name>
    <dbReference type="NCBI Taxonomy" id="2944933"/>
    <lineage>
        <taxon>Bacteria</taxon>
        <taxon>Pseudomonadati</taxon>
        <taxon>Pseudomonadota</taxon>
        <taxon>Gammaproteobacteria</taxon>
        <taxon>Cellvibrionales</taxon>
        <taxon>Microbulbiferaceae</taxon>
        <taxon>Microbulbifer</taxon>
    </lineage>
</organism>
<dbReference type="Pfam" id="PF18563">
    <property type="entry name" value="TubC_N"/>
    <property type="match status" value="1"/>
</dbReference>
<dbReference type="InterPro" id="IPR044894">
    <property type="entry name" value="TubC_N_sf"/>
</dbReference>
<dbReference type="InterPro" id="IPR009081">
    <property type="entry name" value="PP-bd_ACP"/>
</dbReference>
<dbReference type="PANTHER" id="PTHR45527">
    <property type="entry name" value="NONRIBOSOMAL PEPTIDE SYNTHETASE"/>
    <property type="match status" value="1"/>
</dbReference>
<dbReference type="NCBIfam" id="TIGR01733">
    <property type="entry name" value="AA-adenyl-dom"/>
    <property type="match status" value="3"/>
</dbReference>
<evidence type="ECO:0000256" key="1">
    <source>
        <dbReference type="ARBA" id="ARBA00001957"/>
    </source>
</evidence>
<sequence>MHTVIQFLKQLSSSGIKLAVKGQQLSCYAKPGVVTAEIQQKIIHHKAEIIQLLLLRDVKKAGETQSSVRQAAVSFPLSIAQKGLYIIQQKNPESVSYNIPVCLTLDAAIDTKVFNQAWQQLLQQHPILMARIKETPQGLVNNVEQQGLSELRTHVLLPDKNAMLAAIRKAVEIPFTLNNAPLTRIDYYTDSSKLHYLLIIIHHIILDGTSAILLLQELFARYQSLLQDIPYVTENQGADFADYVQWETTFIASQQGRSQQQYWRQQLADELYSFELVPNLKKSSRQAQNQTLWFALEQQRVSWITQYCEQQSIPKSVFFMGMFQLLLHKYSGQQDIVLGMPTLGRPSKDYANTLGYFINMLAIRMNVDSEMAFSALLKEARRIMLDGLFNGQYPFPLLLNGVDIENKDRHPVFQLAYAYQNFTQGSDLSGLAMYDQLHMAIVEDIHQQGEFEFAFEVFEKNQDFSLRFKFDESMYSPVLVQQLAEHFSYLLEQISKEPDLQLQNLRICTPEQQRLLLSLGQTAKREYPTKAGLYSLFSKQVSLNPDRVALVWRGEELSFAMLEQQVRKLAYSLQKNELPAGGLVAIIAESGAFMVAAMLAAWRVGTAFLPIDPDTPDDRLAKILQDSGCHWLMVQSASSTVLKQLPDVTVIDIDVTLADTAALLSTGAVAQSGSDSLAYVIYTSGTTGKPKGVMISQGALIDYCCSIYDRLQLQSCAVFANVSTLSADLGYFNLFVSLLFGKTLHLIDTDLVHNPPELLSYFNRHNIDCIKLTPSHFRMFTLSHSQCVMPQQVLVFAGEPLSKDLLEQARNANPRCRIYNNYGPTETTVSKLSSDDLSAAEVEISLGKPLSNSQVYVLDQQLNPVPEGVAGELFIGGAGLALGYLNNPQLSAEKFIDSPFIPGEKLYRSGDKAYWTRQGTIAFVGRLDNQIKLRGYRIEIFEIEVTASSHPLLDEVAVVVQGEGVNQKLVAFYQREKALTSEELEEIQQWLARRLAQPMRPAAFSHLQQFPLAGNGKIDRKHLQEIRIVSDSPTEKVSPRNEIEHSLQAIWCEALQLPDTELGINDDFFAVGGHSLTATQVVSRIRMELAIELQLMSLFSHPTIASLAAFISTEAASGDEKIPVLRRHVKAIPLSYAQERMWFLQKLQPDNTEYHGVRAVTISGDFELANFDRAFNQILCRHEVLRSVIYTEQNQLSQHLLSEWSFAFAFYDFSGADKPQQAIEALCLQEARQPFDLERGPLVRGLVIKQSPQQHVLLLNMHHIVSDGWSTGVLLSELGELLHAYQQGREPQLPELPIQYADYSIWQRRRLEQHGLLSEQLDYWQTQLAGLPPLLELATDFPRPKVQRFVGTRRSYHLPVEQLQQLNRFAREQGATLFMTLLSVVKVLLWRFSGQTDICVGSPIANRHFVETERLIGMFVNTLPLRTKLQPQASFSELLAAVKNTCLSAYEHQDAPFEKIVEAMQVERNLSATPLFQVMVVLQNTQQVALDAHIQPLQLPHQVSKFDLTLEFIEQAEGLTLNLEYSTDLFSTQTIDRLYQHFAGWCDVVLRQAEQPLAKLNYLPEQERIRLLQDFNNTDADFPADKTLIDLFYEQVETLPNAPAVSCAGELLSYAQLAERVEQLAAVLAGHDLSAEALIGVYLQPSLNMMVALLGIMSAGCAYVPLSVAHPAERLRHVVANSGINVVVTESSHAAELHEMGFRQQQIICLDEDRQDCGQCVTGTAMGRRAEVNGLAYVIYTSGSTGQPKGVAIEHRSLVNYLIYCKNQYLNVSDEGQSSIAHWSFTFDGSITALFVPLVSGRLVNISELDGTELFASGKFLQQSYDFIKLTPAHLSILRCATFTSDCKPLRLIIGGEALSKEQLVFLQAYPAKVEVVNEYGPTEATVGCTTASFGMDDLALLPDGGVSIGQPIANTRIYILDDYFRLAPIGVAGELYIAGAGLARGYVNQPELTQQRFLVDPFVAGERMYRSGDRARWLDDGSLQYLDRVDTQVKIRGYRIEVEEIEVQLSRHPDVQSCAVVLQQTGSRENRYLVAFYSRRNHRDIAVDDLNALLRADLEKHFPSYMLPAIFHPLASIPITDHGKVDRNKLASLSVEIPSTKEYVAPGTELEKQLVALWGEVLDLPVGTIGVHDSFFDLGGHSLTSTQLFSLIRQRLSLDLPLKLIFEHNTIAGLASYIAKNTQPEMPVRARGLQPRPKQQAGLLPVSYAQERLWFLTHHDPGASHYNIPFAVVWQGTLDIEALNQAINQVIARHEVLRTVFPNINGSARQRVLQSREFAFQYQDLSVDQQPQQAIEALCLQEARQPFDLERGPLVRGLVIKQSPQQHVLLLNMHHIVSDGWSTGVLLSELGELLHAYQQGREPQLPELPIQYADYSIWQRRRLEQHGLLSEQLDYWQTQLAGLPPLLELATDFPRPKVQRFVGTRRSYHLPVEQLQQLNQFAREQGATLFMTLLSVVKVLLWRFSGQTDICVGSPIANRHFVETERLIGMFVNTLPLRTKLQPQASFSELLAAVKNTCLSAYEHQDAPFEKIVEAMQVERNLSATPLFQVMVVLQNTQQVALDAHIQPLQLPHQVSKFDLTLEFIEQAEGLTLNLEYSTDLFSTQTIDRLYQHFAGWCDVVLRQAEQPLAKLNYLPEQERIRLLQDFNNTDADFPADKTLIDLFYEQVETLPNAPAVSCAGELLSYAQLAERVEQLAAVLAGHDLSAEALIGVYLQPSLNMMVALLGIMSAGCAYVPLSVAHPAERLRHVVANSGINVVVTESSHAAELHEMGFRQQQIICLDEDRQDCGQCVTGTAMGRRAEVNGLAYVIYTSGSTGQPKGVAIEHRSLVNYLIYCKNQYLNVSDEGQSSIAHWSFTFDGSITALFVPLVSGRLVNISELDGTELFASGKFLQQSYDFIKLTPAHLSILRCATFTSDCKPLRLIIGGEALSKEQLVFLQAYPAKVEVVNEYGPTEATVGCTTASFGMDDLALLPDGGVSIGQPIANTRIYILDDYFRLAPIGVAGELYIAGAGLARGYVNQPELTQQRFLVDPFVAGERMYRSGDRARWLDDGSLQYLDRVDTQVKIRGYRIEVEEIEVQLSRHPDVQSCAVVLQQTGSRENRYLVAFYSRRNHRDIAVDDLNALLRADLEKHFPSYMLPAIFHPLASIPITDHGKVDRNKLASLSVEIPSTKEYVAPGTELEKQLVALWGEVLDLPVGTIGVHDSFFDLGGHSLTSTQLFSLIRQRLSLDLPLKLIFEHNTIAGLASYIAKNTQPEMPVRARGYSLGQSNRQGCCRSVMPRKGCGF</sequence>
<dbReference type="InterPro" id="IPR006162">
    <property type="entry name" value="Ppantetheine_attach_site"/>
</dbReference>
<gene>
    <name evidence="5" type="ORF">M8T91_14990</name>
</gene>
<dbReference type="CDD" id="cd19531">
    <property type="entry name" value="LCL_NRPS-like"/>
    <property type="match status" value="2"/>
</dbReference>
<evidence type="ECO:0000259" key="4">
    <source>
        <dbReference type="PROSITE" id="PS50075"/>
    </source>
</evidence>
<dbReference type="CDD" id="cd05930">
    <property type="entry name" value="A_NRPS"/>
    <property type="match status" value="3"/>
</dbReference>
<dbReference type="Pfam" id="PF13193">
    <property type="entry name" value="AMP-binding_C"/>
    <property type="match status" value="3"/>
</dbReference>
<dbReference type="SUPFAM" id="SSF56801">
    <property type="entry name" value="Acetyl-CoA synthetase-like"/>
    <property type="match status" value="3"/>
</dbReference>
<dbReference type="InterPro" id="IPR020806">
    <property type="entry name" value="PKS_PP-bd"/>
</dbReference>
<dbReference type="Gene3D" id="1.10.10.1830">
    <property type="entry name" value="Non-ribosomal peptide synthase, adenylation domain"/>
    <property type="match status" value="1"/>
</dbReference>
<dbReference type="PROSITE" id="PS00012">
    <property type="entry name" value="PHOSPHOPANTETHEINE"/>
    <property type="match status" value="1"/>
</dbReference>
<accession>A0ABY9EAS5</accession>
<dbReference type="InterPro" id="IPR010071">
    <property type="entry name" value="AA_adenyl_dom"/>
</dbReference>
<comment type="cofactor">
    <cofactor evidence="1">
        <name>pantetheine 4'-phosphate</name>
        <dbReference type="ChEBI" id="CHEBI:47942"/>
    </cofactor>
</comment>
<reference evidence="5 6" key="1">
    <citation type="submission" date="2022-05" db="EMBL/GenBank/DDBJ databases">
        <title>Microbulbifer sp. nov., isolated from sponge.</title>
        <authorList>
            <person name="Gao L."/>
        </authorList>
    </citation>
    <scope>NUCLEOTIDE SEQUENCE [LARGE SCALE GENOMIC DNA]</scope>
    <source>
        <strain evidence="5 6">MI-G</strain>
    </source>
</reference>
<dbReference type="Gene3D" id="3.40.50.980">
    <property type="match status" value="6"/>
</dbReference>
<name>A0ABY9EAS5_9GAMM</name>
<dbReference type="PROSITE" id="PS50075">
    <property type="entry name" value="CARRIER"/>
    <property type="match status" value="3"/>
</dbReference>
<dbReference type="SMART" id="SM01294">
    <property type="entry name" value="PKS_PP_betabranch"/>
    <property type="match status" value="1"/>
</dbReference>
<dbReference type="InterPro" id="IPR000873">
    <property type="entry name" value="AMP-dep_synth/lig_dom"/>
</dbReference>
<dbReference type="InterPro" id="IPR036736">
    <property type="entry name" value="ACP-like_sf"/>
</dbReference>
<dbReference type="SUPFAM" id="SSF47336">
    <property type="entry name" value="ACP-like"/>
    <property type="match status" value="3"/>
</dbReference>
<dbReference type="InterPro" id="IPR023213">
    <property type="entry name" value="CAT-like_dom_sf"/>
</dbReference>
<keyword evidence="3" id="KW-0597">Phosphoprotein</keyword>
<dbReference type="Pfam" id="PF00501">
    <property type="entry name" value="AMP-binding"/>
    <property type="match status" value="3"/>
</dbReference>
<dbReference type="InterPro" id="IPR025110">
    <property type="entry name" value="AMP-bd_C"/>
</dbReference>
<feature type="domain" description="Carrier" evidence="4">
    <location>
        <begin position="1038"/>
        <end position="1115"/>
    </location>
</feature>
<dbReference type="Gene3D" id="3.30.300.30">
    <property type="match status" value="3"/>
</dbReference>
<feature type="domain" description="Carrier" evidence="4">
    <location>
        <begin position="2106"/>
        <end position="2183"/>
    </location>
</feature>
<dbReference type="Pfam" id="PF00668">
    <property type="entry name" value="Condensation"/>
    <property type="match status" value="3"/>
</dbReference>
<dbReference type="Gene3D" id="1.10.1200.10">
    <property type="entry name" value="ACP-like"/>
    <property type="match status" value="3"/>
</dbReference>
<dbReference type="PANTHER" id="PTHR45527:SF1">
    <property type="entry name" value="FATTY ACID SYNTHASE"/>
    <property type="match status" value="1"/>
</dbReference>
<dbReference type="PROSITE" id="PS00455">
    <property type="entry name" value="AMP_BINDING"/>
    <property type="match status" value="3"/>
</dbReference>
<evidence type="ECO:0000313" key="6">
    <source>
        <dbReference type="Proteomes" id="UP001321520"/>
    </source>
</evidence>
<dbReference type="NCBIfam" id="NF003417">
    <property type="entry name" value="PRK04813.1"/>
    <property type="match status" value="3"/>
</dbReference>
<dbReference type="Gene3D" id="3.30.559.30">
    <property type="entry name" value="Nonribosomal peptide synthetase, condensation domain"/>
    <property type="match status" value="3"/>
</dbReference>
<dbReference type="Gene3D" id="2.30.38.10">
    <property type="entry name" value="Luciferase, Domain 3"/>
    <property type="match status" value="3"/>
</dbReference>
<dbReference type="SMART" id="SM00823">
    <property type="entry name" value="PKS_PP"/>
    <property type="match status" value="3"/>
</dbReference>
<dbReference type="Gene3D" id="3.30.559.10">
    <property type="entry name" value="Chloramphenicol acetyltransferase-like domain"/>
    <property type="match status" value="3"/>
</dbReference>
<evidence type="ECO:0000313" key="5">
    <source>
        <dbReference type="EMBL" id="WKD49188.1"/>
    </source>
</evidence>
<dbReference type="InterPro" id="IPR045851">
    <property type="entry name" value="AMP-bd_C_sf"/>
</dbReference>
<proteinExistence type="predicted"/>